<feature type="compositionally biased region" description="Polar residues" evidence="1">
    <location>
        <begin position="24"/>
        <end position="38"/>
    </location>
</feature>
<protein>
    <submittedName>
        <fullName evidence="2">Uncharacterized protein</fullName>
    </submittedName>
</protein>
<evidence type="ECO:0000313" key="2">
    <source>
        <dbReference type="EMBL" id="CAF2148130.1"/>
    </source>
</evidence>
<gene>
    <name evidence="2" type="ORF">XDN619_LOCUS28125</name>
</gene>
<comment type="caution">
    <text evidence="2">The sequence shown here is derived from an EMBL/GenBank/DDBJ whole genome shotgun (WGS) entry which is preliminary data.</text>
</comment>
<dbReference type="EMBL" id="CAJNRG010013424">
    <property type="protein sequence ID" value="CAF2148130.1"/>
    <property type="molecule type" value="Genomic_DNA"/>
</dbReference>
<sequence length="38" mass="3797">PGQIRNPNLGGDPGGLDMLGLQGSPDQHPTTAGNVNSN</sequence>
<evidence type="ECO:0000313" key="3">
    <source>
        <dbReference type="Proteomes" id="UP000663887"/>
    </source>
</evidence>
<reference evidence="2" key="1">
    <citation type="submission" date="2021-02" db="EMBL/GenBank/DDBJ databases">
        <authorList>
            <person name="Nowell W R."/>
        </authorList>
    </citation>
    <scope>NUCLEOTIDE SEQUENCE</scope>
</reference>
<evidence type="ECO:0000256" key="1">
    <source>
        <dbReference type="SAM" id="MobiDB-lite"/>
    </source>
</evidence>
<feature type="region of interest" description="Disordered" evidence="1">
    <location>
        <begin position="1"/>
        <end position="38"/>
    </location>
</feature>
<feature type="non-terminal residue" evidence="2">
    <location>
        <position position="1"/>
    </location>
</feature>
<organism evidence="2 3">
    <name type="scientific">Rotaria magnacalcarata</name>
    <dbReference type="NCBI Taxonomy" id="392030"/>
    <lineage>
        <taxon>Eukaryota</taxon>
        <taxon>Metazoa</taxon>
        <taxon>Spiralia</taxon>
        <taxon>Gnathifera</taxon>
        <taxon>Rotifera</taxon>
        <taxon>Eurotatoria</taxon>
        <taxon>Bdelloidea</taxon>
        <taxon>Philodinida</taxon>
        <taxon>Philodinidae</taxon>
        <taxon>Rotaria</taxon>
    </lineage>
</organism>
<name>A0A816XKJ6_9BILA</name>
<accession>A0A816XKJ6</accession>
<dbReference type="Proteomes" id="UP000663887">
    <property type="component" value="Unassembled WGS sequence"/>
</dbReference>
<dbReference type="AlphaFoldDB" id="A0A816XKJ6"/>
<proteinExistence type="predicted"/>